<dbReference type="Gramene" id="PRQ47798">
    <property type="protein sequence ID" value="PRQ47798"/>
    <property type="gene ID" value="RchiOBHm_Chr2g0103621"/>
</dbReference>
<keyword evidence="2" id="KW-0285">Flavoprotein</keyword>
<dbReference type="OMA" id="LWLCTID"/>
<dbReference type="Gene3D" id="3.30.410.40">
    <property type="match status" value="1"/>
</dbReference>
<dbReference type="STRING" id="74649.A0A2P6RMZ0"/>
<evidence type="ECO:0000313" key="5">
    <source>
        <dbReference type="Proteomes" id="UP000238479"/>
    </source>
</evidence>
<comment type="caution">
    <text evidence="4">The sequence shown here is derived from an EMBL/GenBank/DDBJ whole genome shotgun (WGS) entry which is preliminary data.</text>
</comment>
<accession>A0A2P6RMZ0</accession>
<dbReference type="PANTHER" id="PTHR45968:SF2">
    <property type="entry name" value="(R)-MANDELONITRILE LYASE-LIKE"/>
    <property type="match status" value="1"/>
</dbReference>
<name>A0A2P6RMZ0_ROSCH</name>
<keyword evidence="5" id="KW-1185">Reference proteome</keyword>
<dbReference type="InterPro" id="IPR051871">
    <property type="entry name" value="GMC_Oxidoreductase-Related"/>
</dbReference>
<dbReference type="EMBL" id="PDCK01000040">
    <property type="protein sequence ID" value="PRQ47798.1"/>
    <property type="molecule type" value="Genomic_DNA"/>
</dbReference>
<evidence type="ECO:0000256" key="3">
    <source>
        <dbReference type="ARBA" id="ARBA00022827"/>
    </source>
</evidence>
<organism evidence="4 5">
    <name type="scientific">Rosa chinensis</name>
    <name type="common">China rose</name>
    <dbReference type="NCBI Taxonomy" id="74649"/>
    <lineage>
        <taxon>Eukaryota</taxon>
        <taxon>Viridiplantae</taxon>
        <taxon>Streptophyta</taxon>
        <taxon>Embryophyta</taxon>
        <taxon>Tracheophyta</taxon>
        <taxon>Spermatophyta</taxon>
        <taxon>Magnoliopsida</taxon>
        <taxon>eudicotyledons</taxon>
        <taxon>Gunneridae</taxon>
        <taxon>Pentapetalae</taxon>
        <taxon>rosids</taxon>
        <taxon>fabids</taxon>
        <taxon>Rosales</taxon>
        <taxon>Rosaceae</taxon>
        <taxon>Rosoideae</taxon>
        <taxon>Rosoideae incertae sedis</taxon>
        <taxon>Rosa</taxon>
    </lineage>
</organism>
<keyword evidence="4" id="KW-0456">Lyase</keyword>
<reference evidence="4 5" key="1">
    <citation type="journal article" date="2018" name="Nat. Genet.">
        <title>The Rosa genome provides new insights in the design of modern roses.</title>
        <authorList>
            <person name="Bendahmane M."/>
        </authorList>
    </citation>
    <scope>NUCLEOTIDE SEQUENCE [LARGE SCALE GENOMIC DNA]</scope>
    <source>
        <strain evidence="5">cv. Old Blush</strain>
    </source>
</reference>
<proteinExistence type="predicted"/>
<dbReference type="GO" id="GO:0046593">
    <property type="term" value="F:mandelonitrile lyase activity"/>
    <property type="evidence" value="ECO:0007669"/>
    <property type="project" value="UniProtKB-EC"/>
</dbReference>
<dbReference type="OrthoDB" id="1193370at2759"/>
<dbReference type="SUPFAM" id="SSF54373">
    <property type="entry name" value="FAD-linked reductases, C-terminal domain"/>
    <property type="match status" value="1"/>
</dbReference>
<dbReference type="InterPro" id="IPR036188">
    <property type="entry name" value="FAD/NAD-bd_sf"/>
</dbReference>
<dbReference type="PANTHER" id="PTHR45968">
    <property type="entry name" value="OSJNBA0019K04.7 PROTEIN"/>
    <property type="match status" value="1"/>
</dbReference>
<comment type="cofactor">
    <cofactor evidence="1">
        <name>FAD</name>
        <dbReference type="ChEBI" id="CHEBI:57692"/>
    </cofactor>
</comment>
<gene>
    <name evidence="4" type="ORF">RchiOBHm_Chr2g0103621</name>
</gene>
<dbReference type="Proteomes" id="UP000238479">
    <property type="component" value="Chromosome 2"/>
</dbReference>
<evidence type="ECO:0000313" key="4">
    <source>
        <dbReference type="EMBL" id="PRQ47798.1"/>
    </source>
</evidence>
<evidence type="ECO:0000256" key="2">
    <source>
        <dbReference type="ARBA" id="ARBA00022630"/>
    </source>
</evidence>
<protein>
    <submittedName>
        <fullName evidence="4">Putative (R)-mandelonitrile lyase</fullName>
        <ecNumber evidence="4">4.1.2.10</ecNumber>
    </submittedName>
</protein>
<sequence>MDDFKFQGWFGNKDFRFIGPELPVDQSDFDQMADFCRRTVSTIWHYHGGCIAGKVVDGDFRVIVPLRTFGISPRDKSSGYPTLLILGRYVGQKIMNNRKGGYKMVD</sequence>
<dbReference type="Gene3D" id="3.50.50.60">
    <property type="entry name" value="FAD/NAD(P)-binding domain"/>
    <property type="match status" value="1"/>
</dbReference>
<dbReference type="EC" id="4.1.2.10" evidence="4"/>
<keyword evidence="3" id="KW-0274">FAD</keyword>
<evidence type="ECO:0000256" key="1">
    <source>
        <dbReference type="ARBA" id="ARBA00001974"/>
    </source>
</evidence>
<dbReference type="AlphaFoldDB" id="A0A2P6RMZ0"/>